<dbReference type="Pfam" id="PF00501">
    <property type="entry name" value="AMP-binding"/>
    <property type="match status" value="1"/>
</dbReference>
<dbReference type="GO" id="GO:0006631">
    <property type="term" value="P:fatty acid metabolic process"/>
    <property type="evidence" value="ECO:0007669"/>
    <property type="project" value="TreeGrafter"/>
</dbReference>
<dbReference type="PANTHER" id="PTHR43201">
    <property type="entry name" value="ACYL-COA SYNTHETASE"/>
    <property type="match status" value="1"/>
</dbReference>
<organism evidence="5">
    <name type="scientific">freshwater metagenome</name>
    <dbReference type="NCBI Taxonomy" id="449393"/>
    <lineage>
        <taxon>unclassified sequences</taxon>
        <taxon>metagenomes</taxon>
        <taxon>ecological metagenomes</taxon>
    </lineage>
</organism>
<feature type="domain" description="AMP-dependent synthetase/ligase" evidence="3">
    <location>
        <begin position="19"/>
        <end position="387"/>
    </location>
</feature>
<reference evidence="5" key="1">
    <citation type="submission" date="2020-05" db="EMBL/GenBank/DDBJ databases">
        <authorList>
            <person name="Chiriac C."/>
            <person name="Salcher M."/>
            <person name="Ghai R."/>
            <person name="Kavagutti S V."/>
        </authorList>
    </citation>
    <scope>NUCLEOTIDE SEQUENCE</scope>
</reference>
<feature type="domain" description="AMP-binding enzyme C-terminal" evidence="4">
    <location>
        <begin position="438"/>
        <end position="514"/>
    </location>
</feature>
<evidence type="ECO:0000256" key="1">
    <source>
        <dbReference type="ARBA" id="ARBA00006432"/>
    </source>
</evidence>
<accession>A0A6J6VJS2</accession>
<dbReference type="Gene3D" id="3.40.50.12780">
    <property type="entry name" value="N-terminal domain of ligase-like"/>
    <property type="match status" value="1"/>
</dbReference>
<dbReference type="InterPro" id="IPR000873">
    <property type="entry name" value="AMP-dep_synth/lig_dom"/>
</dbReference>
<dbReference type="InterPro" id="IPR042099">
    <property type="entry name" value="ANL_N_sf"/>
</dbReference>
<dbReference type="InterPro" id="IPR020845">
    <property type="entry name" value="AMP-binding_CS"/>
</dbReference>
<proteinExistence type="inferred from homology"/>
<sequence>MNREGRRIPFPSRFWQLVEDTAAEHPERALVSDDYGRSFTTSQFRDAALEVAAGLAGFGIGADTVVSWQLPSRVESLILLAALARLDAVQNPIIPVMREREVRYITGEVDTDFLIVPTNWRGFDHETLAREIATERGFDLLVVDWSKTPAVGELHLPVGDPARLPPPPEELAAVSLPVRWIYHTSGTTSDPKGARHTDSTVMHGASALIERLDIDDRDVYPVAFPVTHVGGVVILTTFLVTGAHLALFDTFDPATSPARFAAHGATLLGTAVPFFNAYLAAQAEAGDTPMFPRLRACIGGGAPVPTEIHLALERTFGVAGVVGSWGLTEFPNATCARCDDLSDVMTGSVGRAGTGVEVRVVDESGDDVAAGAEGELVLRGPQQLVGYVNPELDAAGFFAERWFRTGDLGRIDDGGNVWITGRLKDIIIRNAENISVLEIENVLSRHPDVLEATVIGLPDVRTGERVCAVVVNRAGAHLGLDALRAHCDALGLARHKIPEQIEHVEVLPRNAMGKVQKPQLRTRFG</sequence>
<gene>
    <name evidence="5" type="ORF">UFOPK2754_03163</name>
</gene>
<evidence type="ECO:0000259" key="4">
    <source>
        <dbReference type="Pfam" id="PF13193"/>
    </source>
</evidence>
<evidence type="ECO:0000259" key="3">
    <source>
        <dbReference type="Pfam" id="PF00501"/>
    </source>
</evidence>
<protein>
    <submittedName>
        <fullName evidence="5">Unannotated protein</fullName>
    </submittedName>
</protein>
<dbReference type="Pfam" id="PF13193">
    <property type="entry name" value="AMP-binding_C"/>
    <property type="match status" value="1"/>
</dbReference>
<evidence type="ECO:0000313" key="5">
    <source>
        <dbReference type="EMBL" id="CAB4772360.1"/>
    </source>
</evidence>
<dbReference type="PROSITE" id="PS00455">
    <property type="entry name" value="AMP_BINDING"/>
    <property type="match status" value="1"/>
</dbReference>
<dbReference type="InterPro" id="IPR045851">
    <property type="entry name" value="AMP-bd_C_sf"/>
</dbReference>
<dbReference type="SUPFAM" id="SSF56801">
    <property type="entry name" value="Acetyl-CoA synthetase-like"/>
    <property type="match status" value="1"/>
</dbReference>
<evidence type="ECO:0000256" key="2">
    <source>
        <dbReference type="ARBA" id="ARBA00022598"/>
    </source>
</evidence>
<keyword evidence="2" id="KW-0436">Ligase</keyword>
<dbReference type="AlphaFoldDB" id="A0A6J6VJS2"/>
<dbReference type="Gene3D" id="3.30.300.30">
    <property type="match status" value="1"/>
</dbReference>
<comment type="similarity">
    <text evidence="1">Belongs to the ATP-dependent AMP-binding enzyme family.</text>
</comment>
<dbReference type="InterPro" id="IPR025110">
    <property type="entry name" value="AMP-bd_C"/>
</dbReference>
<dbReference type="EMBL" id="CAEZYR010000193">
    <property type="protein sequence ID" value="CAB4772360.1"/>
    <property type="molecule type" value="Genomic_DNA"/>
</dbReference>
<name>A0A6J6VJS2_9ZZZZ</name>
<dbReference type="GO" id="GO:0031956">
    <property type="term" value="F:medium-chain fatty acid-CoA ligase activity"/>
    <property type="evidence" value="ECO:0007669"/>
    <property type="project" value="TreeGrafter"/>
</dbReference>
<dbReference type="PANTHER" id="PTHR43201:SF5">
    <property type="entry name" value="MEDIUM-CHAIN ACYL-COA LIGASE ACSF2, MITOCHONDRIAL"/>
    <property type="match status" value="1"/>
</dbReference>